<feature type="region of interest" description="Disordered" evidence="4">
    <location>
        <begin position="59"/>
        <end position="80"/>
    </location>
</feature>
<dbReference type="InterPro" id="IPR044814">
    <property type="entry name" value="Terpene_cyclase_plant_C1"/>
</dbReference>
<dbReference type="CDD" id="cd00684">
    <property type="entry name" value="Terpene_cyclase_plant_C1"/>
    <property type="match status" value="2"/>
</dbReference>
<reference evidence="7" key="2">
    <citation type="submission" date="2018-04" db="EMBL/GenBank/DDBJ databases">
        <title>OnivRS2 (Oryza nivara Reference Sequence Version 2).</title>
        <authorList>
            <person name="Zhang J."/>
            <person name="Kudrna D."/>
            <person name="Lee S."/>
            <person name="Talag J."/>
            <person name="Rajasekar S."/>
            <person name="Welchert J."/>
            <person name="Hsing Y.-I."/>
            <person name="Wing R.A."/>
        </authorList>
    </citation>
    <scope>NUCLEOTIDE SEQUENCE [LARGE SCALE GENOMIC DNA]</scope>
    <source>
        <strain evidence="7">SL10</strain>
    </source>
</reference>
<comment type="cofactor">
    <cofactor evidence="1">
        <name>Mn(2+)</name>
        <dbReference type="ChEBI" id="CHEBI:29035"/>
    </cofactor>
</comment>
<feature type="domain" description="Terpene synthase N-terminal" evidence="5">
    <location>
        <begin position="648"/>
        <end position="798"/>
    </location>
</feature>
<feature type="region of interest" description="Disordered" evidence="4">
    <location>
        <begin position="105"/>
        <end position="131"/>
    </location>
</feature>
<dbReference type="PANTHER" id="PTHR31225">
    <property type="entry name" value="OS04G0344100 PROTEIN-RELATED"/>
    <property type="match status" value="1"/>
</dbReference>
<feature type="domain" description="Terpene synthase N-terminal" evidence="5">
    <location>
        <begin position="151"/>
        <end position="309"/>
    </location>
</feature>
<dbReference type="Pfam" id="PF03936">
    <property type="entry name" value="Terpene_synth_C"/>
    <property type="match status" value="3"/>
</dbReference>
<evidence type="ECO:0000256" key="2">
    <source>
        <dbReference type="ARBA" id="ARBA00001946"/>
    </source>
</evidence>
<comment type="cofactor">
    <cofactor evidence="2">
        <name>Mg(2+)</name>
        <dbReference type="ChEBI" id="CHEBI:18420"/>
    </cofactor>
</comment>
<dbReference type="InterPro" id="IPR008930">
    <property type="entry name" value="Terpenoid_cyclase/PrenylTrfase"/>
</dbReference>
<dbReference type="InterPro" id="IPR008949">
    <property type="entry name" value="Isoprenoid_synthase_dom_sf"/>
</dbReference>
<dbReference type="Gene3D" id="1.10.600.10">
    <property type="entry name" value="Farnesyl Diphosphate Synthase"/>
    <property type="match status" value="3"/>
</dbReference>
<dbReference type="SFLD" id="SFLDS00005">
    <property type="entry name" value="Isoprenoid_Synthase_Type_I"/>
    <property type="match status" value="2"/>
</dbReference>
<accession>A0A0E0GZB0</accession>
<dbReference type="SUPFAM" id="SSF48576">
    <property type="entry name" value="Terpenoid synthases"/>
    <property type="match status" value="3"/>
</dbReference>
<dbReference type="PANTHER" id="PTHR31225:SF92">
    <property type="entry name" value="OS04G0345400 PROTEIN"/>
    <property type="match status" value="1"/>
</dbReference>
<evidence type="ECO:0000259" key="6">
    <source>
        <dbReference type="Pfam" id="PF03936"/>
    </source>
</evidence>
<name>A0A0E0GZB0_ORYNI</name>
<dbReference type="SFLD" id="SFLDG01014">
    <property type="entry name" value="Terpene_Cyclase_Like_1_N-term"/>
    <property type="match status" value="2"/>
</dbReference>
<dbReference type="SUPFAM" id="SSF48239">
    <property type="entry name" value="Terpenoid cyclases/Protein prenyltransferases"/>
    <property type="match status" value="3"/>
</dbReference>
<dbReference type="InterPro" id="IPR034741">
    <property type="entry name" value="Terpene_cyclase-like_1_C"/>
</dbReference>
<evidence type="ECO:0000256" key="4">
    <source>
        <dbReference type="SAM" id="MobiDB-lite"/>
    </source>
</evidence>
<feature type="domain" description="Terpene synthase metal-binding" evidence="6">
    <location>
        <begin position="856"/>
        <end position="1091"/>
    </location>
</feature>
<feature type="domain" description="Terpene synthase N-terminal" evidence="5">
    <location>
        <begin position="1126"/>
        <end position="1296"/>
    </location>
</feature>
<keyword evidence="8" id="KW-1185">Reference proteome</keyword>
<organism evidence="7">
    <name type="scientific">Oryza nivara</name>
    <name type="common">Indian wild rice</name>
    <name type="synonym">Oryza sativa f. spontanea</name>
    <dbReference type="NCBI Taxonomy" id="4536"/>
    <lineage>
        <taxon>Eukaryota</taxon>
        <taxon>Viridiplantae</taxon>
        <taxon>Streptophyta</taxon>
        <taxon>Embryophyta</taxon>
        <taxon>Tracheophyta</taxon>
        <taxon>Spermatophyta</taxon>
        <taxon>Magnoliopsida</taxon>
        <taxon>Liliopsida</taxon>
        <taxon>Poales</taxon>
        <taxon>Poaceae</taxon>
        <taxon>BOP clade</taxon>
        <taxon>Oryzoideae</taxon>
        <taxon>Oryzeae</taxon>
        <taxon>Oryzinae</taxon>
        <taxon>Oryza</taxon>
    </lineage>
</organism>
<evidence type="ECO:0000313" key="7">
    <source>
        <dbReference type="EnsemblPlants" id="ONIVA04G06640.1"/>
    </source>
</evidence>
<dbReference type="InterPro" id="IPR036965">
    <property type="entry name" value="Terpene_synth_N_sf"/>
</dbReference>
<dbReference type="eggNOG" id="ENOG502QUCN">
    <property type="taxonomic scope" value="Eukaryota"/>
</dbReference>
<evidence type="ECO:0000313" key="8">
    <source>
        <dbReference type="Proteomes" id="UP000006591"/>
    </source>
</evidence>
<sequence length="1591" mass="182506">MVAERGGSEAQSPSGLPIRLRLPLFGSPAVLLSLPLDPAGGEVVATVWRWPGIGALPSWRRGSAGQSRQHPQRRSVGSGVSHCGSDIRWEVRWWRRFCGGLASTPSPPGGGALRDNVGSIRSDGASAAGSPTADPMIGAGALITAASMVPRSEGWMQERAEKLRGQIRTLFGTCHDMSARMNLVDSVQHLGINHLFQEEIEDALTSIHGSEFRSSSLYEVALRFRLLREHGFWVSPDAFNKFKGDDGKFRNDITNDPKGLLSLYNAAHLLIHGEPELEEAISFARKHLELMSQDSVLNPPLAEQVKRALSLPLPRTSKRVETICYMSEYEREAGNIPILLELAKLDFNLLQHIHLEELKAISEWWKDLCGYMELSYVRDRVIEAYTWSYMSFYEESFAWTRMFLAKIIVLTTVMDDTYDTHATIEENRLLNTAIQRWDKSATSILPEYLKKYYNKLLTNFEEFEDQVTDNEKYQFQKQSTYYLQEAEWSNQKHKPSFKDQVAMSTKSSAVHLMCVASMVGWGNAMATEAFEWTACGNDAVIACAKIGRFMNDIAGFKRGKNKGDAASSVECYMNENGVTSDVAFAKIDSLVEDEWRTTNQSRLEHRTLLPIVQRVVNHTVSMALFYDDRKDAYTFGTILTEIIKSLFRSEEWMRQRADNLREKVRTLFRTSGDVVARMKLVDSIQHLGVGHLFNEEISTTLSDIHASEFTSSSLYEVALRFRLLREHGLWVSPATFNIFKDDDGRFINEIADEPSAYLLVHDEPELEEAISFSRHHLKSMMQCGNLKHPLADQVKRALHLPLPRTYKRVETLHYLSEYGQEEGHISFLLDLAKVDFNILQGVHLKELKAISEWWKDLTGYVGLSYLRDRLVESFTWSQMLFYEEGLALTRIIFTKIIVLMVIMDDTYDSHATIQECRKLNEAIQRWDESALFLLPEYLKKFYNELLNNFKEFEDQVAINDKYRVAYAKKEFQKLSHYFLQEAEWSHNNYKPSFEEQVALSTKTSTVQLLCVSTTVGRGDAISSEAFQWAASSSTVTSCAKILRFMNDIASFKCGKNKGDMVSTVECYMNEHKVISEVAFAKLDSLIEDEWRTMNHARYEHHQLLPVVQRVLNMAISIMFFYDKRKDAYTFSTHLQEIRSETCMQERAEKLKGDIRTLFGTCNGISARMNLVDSIQHLGIVHLFQEQIEDALMSIHESEFTSSSLYEVALRFRLLREHGFWVPPDAFNKFKGDDGRFRNEIANDPRGLLSLYNAAHLLIHGEPELEEAISFAREHLKLMSQDNVLNPPLACQVRRALTLPLPRTFKRVETICYMLEYQLEEGNIPILLDLARLDFNLLQHIHLKELKAISEWWKDLYGYMGLSYIRDRTIEGYTWSYMMFYEEGFAFTRMFVAKLIALVTVMDDTYDAHATIEECHQLNTAIQRWDKSAISILPEYLKKYYSKLLINFKEFEDQVTDNEKYMVACTKEEFQKQSTYYLQEVEWSNQKYKPGFKDQVVLSTKYSAVQLLCVAAMVGWGGTMTTEAFEWVASGNAAVIACAKIGRFMNDIAAFKRIVNFTVSMVLFYDDKKDAYTFGTLLREIVESLFVKPVPI</sequence>
<dbReference type="InterPro" id="IPR001906">
    <property type="entry name" value="Terpene_synth_N"/>
</dbReference>
<dbReference type="EnsemblPlants" id="ONIVA04G06640.1">
    <property type="protein sequence ID" value="ONIVA04G06640.1"/>
    <property type="gene ID" value="ONIVA04G06640"/>
</dbReference>
<feature type="domain" description="Terpene synthase metal-binding" evidence="6">
    <location>
        <begin position="1353"/>
        <end position="1552"/>
    </location>
</feature>
<dbReference type="InterPro" id="IPR050148">
    <property type="entry name" value="Terpene_synthase-like"/>
</dbReference>
<protein>
    <submittedName>
        <fullName evidence="7">Uncharacterized protein</fullName>
    </submittedName>
</protein>
<dbReference type="STRING" id="4536.A0A0E0GZB0"/>
<dbReference type="GO" id="GO:0010333">
    <property type="term" value="F:terpene synthase activity"/>
    <property type="evidence" value="ECO:0007669"/>
    <property type="project" value="InterPro"/>
</dbReference>
<dbReference type="Gramene" id="ONIVA04G06640.1">
    <property type="protein sequence ID" value="ONIVA04G06640.1"/>
    <property type="gene ID" value="ONIVA04G06640"/>
</dbReference>
<keyword evidence="3" id="KW-0479">Metal-binding</keyword>
<feature type="domain" description="Terpene synthase metal-binding" evidence="6">
    <location>
        <begin position="370"/>
        <end position="596"/>
    </location>
</feature>
<dbReference type="InterPro" id="IPR005630">
    <property type="entry name" value="Terpene_synthase_metal-bd"/>
</dbReference>
<dbReference type="GO" id="GO:0000287">
    <property type="term" value="F:magnesium ion binding"/>
    <property type="evidence" value="ECO:0007669"/>
    <property type="project" value="InterPro"/>
</dbReference>
<dbReference type="Gene3D" id="1.50.10.130">
    <property type="entry name" value="Terpene synthase, N-terminal domain"/>
    <property type="match status" value="3"/>
</dbReference>
<dbReference type="SFLD" id="SFLDG01019">
    <property type="entry name" value="Terpene_Cyclase_Like_1_C_Termi"/>
    <property type="match status" value="2"/>
</dbReference>
<dbReference type="Pfam" id="PF01397">
    <property type="entry name" value="Terpene_synth"/>
    <property type="match status" value="3"/>
</dbReference>
<dbReference type="Proteomes" id="UP000006591">
    <property type="component" value="Chromosome 4"/>
</dbReference>
<proteinExistence type="predicted"/>
<evidence type="ECO:0000256" key="1">
    <source>
        <dbReference type="ARBA" id="ARBA00001936"/>
    </source>
</evidence>
<evidence type="ECO:0000259" key="5">
    <source>
        <dbReference type="Pfam" id="PF01397"/>
    </source>
</evidence>
<dbReference type="GO" id="GO:0016102">
    <property type="term" value="P:diterpenoid biosynthetic process"/>
    <property type="evidence" value="ECO:0007669"/>
    <property type="project" value="InterPro"/>
</dbReference>
<evidence type="ECO:0000256" key="3">
    <source>
        <dbReference type="ARBA" id="ARBA00022723"/>
    </source>
</evidence>
<reference evidence="7" key="1">
    <citation type="submission" date="2015-04" db="UniProtKB">
        <authorList>
            <consortium name="EnsemblPlants"/>
        </authorList>
    </citation>
    <scope>IDENTIFICATION</scope>
    <source>
        <strain evidence="7">SL10</strain>
    </source>
</reference>